<evidence type="ECO:0000256" key="1">
    <source>
        <dbReference type="SAM" id="Phobius"/>
    </source>
</evidence>
<feature type="transmembrane region" description="Helical" evidence="1">
    <location>
        <begin position="151"/>
        <end position="174"/>
    </location>
</feature>
<dbReference type="EMBL" id="CR378680">
    <property type="protein sequence ID" value="CAG23474.1"/>
    <property type="molecule type" value="Genomic_DNA"/>
</dbReference>
<proteinExistence type="predicted"/>
<dbReference type="RefSeq" id="WP_011221630.1">
    <property type="nucleotide sequence ID" value="NC_006371.1"/>
</dbReference>
<accession>Q6LGV6</accession>
<evidence type="ECO:0008006" key="4">
    <source>
        <dbReference type="Google" id="ProtNLM"/>
    </source>
</evidence>
<feature type="transmembrane region" description="Helical" evidence="1">
    <location>
        <begin position="303"/>
        <end position="324"/>
    </location>
</feature>
<dbReference type="eggNOG" id="COG1459">
    <property type="taxonomic scope" value="Bacteria"/>
</dbReference>
<keyword evidence="3" id="KW-1185">Reference proteome</keyword>
<protein>
    <recommendedName>
        <fullName evidence="4">Type II secretion system protein GspF domain-containing protein</fullName>
    </recommendedName>
</protein>
<sequence length="329" mass="35515">MKSLTQLLFSQQDQITLLAQWKHCDEYGLSTRQFCDALIENGTSTTKEIGQAGKDAPTRGEHFTDVLMDWYPPHIVNAIAFAEQAGDRQAGLTAGINQLQGGQNIMLSIIKLLWFPFALMIVAGGLGVYVSDSILDSMKEKGGIGQTLNDIVSTYGIAIALGLLLFIFLITLALPTLTGPLRRHLDSWPVFVVYKIATAASVLNTLGNLLACGLKLDDALKAIETSGSPYERFHAQQMRDQRVGKMNLGDILDTGLLLPFELGALKILGSHGSYAPLLLKSALSHQADVKHRFARMSATLPKVGLLLVALLLGGLMGTAMAQLLSTVNL</sequence>
<feature type="transmembrane region" description="Helical" evidence="1">
    <location>
        <begin position="112"/>
        <end position="131"/>
    </location>
</feature>
<organism evidence="2 3">
    <name type="scientific">Photobacterium profundum (strain SS9)</name>
    <dbReference type="NCBI Taxonomy" id="298386"/>
    <lineage>
        <taxon>Bacteria</taxon>
        <taxon>Pseudomonadati</taxon>
        <taxon>Pseudomonadota</taxon>
        <taxon>Gammaproteobacteria</taxon>
        <taxon>Vibrionales</taxon>
        <taxon>Vibrionaceae</taxon>
        <taxon>Photobacterium</taxon>
    </lineage>
</organism>
<dbReference type="AlphaFoldDB" id="Q6LGV6"/>
<dbReference type="Proteomes" id="UP000000593">
    <property type="component" value="Chromosome 2"/>
</dbReference>
<evidence type="ECO:0000313" key="3">
    <source>
        <dbReference type="Proteomes" id="UP000000593"/>
    </source>
</evidence>
<dbReference type="HOGENOM" id="CLU_071827_0_0_6"/>
<reference evidence="3" key="1">
    <citation type="journal article" date="2005" name="Science">
        <title>Life at depth: Photobacterium profundum genome sequence and expression analysis.</title>
        <authorList>
            <person name="Vezzi A."/>
            <person name="Campanaro S."/>
            <person name="D'Angelo M."/>
            <person name="Simonato F."/>
            <person name="Vitulo N."/>
            <person name="Lauro F.M."/>
            <person name="Cestaro A."/>
            <person name="Malacrida G."/>
            <person name="Simionati B."/>
            <person name="Cannata N."/>
            <person name="Romualdi C."/>
            <person name="Bartlett D.H."/>
            <person name="Valle G."/>
        </authorList>
    </citation>
    <scope>NUCLEOTIDE SEQUENCE [LARGE SCALE GENOMIC DNA]</scope>
    <source>
        <strain evidence="3">ATCC BAA-1253 / SS9</strain>
    </source>
</reference>
<keyword evidence="1" id="KW-0812">Transmembrane</keyword>
<keyword evidence="1" id="KW-1133">Transmembrane helix</keyword>
<evidence type="ECO:0000313" key="2">
    <source>
        <dbReference type="EMBL" id="CAG23474.1"/>
    </source>
</evidence>
<name>Q6LGV6_PHOPR</name>
<dbReference type="STRING" id="298386.PBPRB1614"/>
<dbReference type="KEGG" id="ppr:PBPRB1614"/>
<gene>
    <name evidence="2" type="ordered locus">PBPRB1614</name>
</gene>
<keyword evidence="1" id="KW-0472">Membrane</keyword>